<dbReference type="OrthoDB" id="683469at2759"/>
<sequence>MADLYGDWDALYKILPESIRLGVRVFQRVFWAFDAAIEAFTYCRPVICINNTHMGSTKENLSSLLVLIGMDSYSHWLSLSQSVNRMKLGCGLWIPCDRGYQ</sequence>
<dbReference type="InParanoid" id="A0A1Q3C8S1"/>
<evidence type="ECO:0000313" key="2">
    <source>
        <dbReference type="Proteomes" id="UP000187406"/>
    </source>
</evidence>
<reference evidence="2" key="1">
    <citation type="submission" date="2016-04" db="EMBL/GenBank/DDBJ databases">
        <title>Cephalotus genome sequencing.</title>
        <authorList>
            <person name="Fukushima K."/>
            <person name="Hasebe M."/>
            <person name="Fang X."/>
        </authorList>
    </citation>
    <scope>NUCLEOTIDE SEQUENCE [LARGE SCALE GENOMIC DNA]</scope>
    <source>
        <strain evidence="2">cv. St1</strain>
    </source>
</reference>
<comment type="caution">
    <text evidence="1">The sequence shown here is derived from an EMBL/GenBank/DDBJ whole genome shotgun (WGS) entry which is preliminary data.</text>
</comment>
<gene>
    <name evidence="1" type="ORF">CFOL_v3_19962</name>
</gene>
<organism evidence="1 2">
    <name type="scientific">Cephalotus follicularis</name>
    <name type="common">Albany pitcher plant</name>
    <dbReference type="NCBI Taxonomy" id="3775"/>
    <lineage>
        <taxon>Eukaryota</taxon>
        <taxon>Viridiplantae</taxon>
        <taxon>Streptophyta</taxon>
        <taxon>Embryophyta</taxon>
        <taxon>Tracheophyta</taxon>
        <taxon>Spermatophyta</taxon>
        <taxon>Magnoliopsida</taxon>
        <taxon>eudicotyledons</taxon>
        <taxon>Gunneridae</taxon>
        <taxon>Pentapetalae</taxon>
        <taxon>rosids</taxon>
        <taxon>fabids</taxon>
        <taxon>Oxalidales</taxon>
        <taxon>Cephalotaceae</taxon>
        <taxon>Cephalotus</taxon>
    </lineage>
</organism>
<evidence type="ECO:0000313" key="1">
    <source>
        <dbReference type="EMBL" id="GAV76488.1"/>
    </source>
</evidence>
<keyword evidence="2" id="KW-1185">Reference proteome</keyword>
<dbReference type="Proteomes" id="UP000187406">
    <property type="component" value="Unassembled WGS sequence"/>
</dbReference>
<name>A0A1Q3C8S1_CEPFO</name>
<dbReference type="AlphaFoldDB" id="A0A1Q3C8S1"/>
<accession>A0A1Q3C8S1</accession>
<dbReference type="EMBL" id="BDDD01001496">
    <property type="protein sequence ID" value="GAV76488.1"/>
    <property type="molecule type" value="Genomic_DNA"/>
</dbReference>
<proteinExistence type="predicted"/>
<protein>
    <submittedName>
        <fullName evidence="1">Uncharacterized protein</fullName>
    </submittedName>
</protein>